<dbReference type="EMBL" id="CM051398">
    <property type="protein sequence ID" value="KAJ4717702.1"/>
    <property type="molecule type" value="Genomic_DNA"/>
</dbReference>
<sequence length="782" mass="87065">MVAIGLKALPSRRSGIWNLIEDNLMGEEGNSYKPSRKKKGLHRKAKKESFGFDADNSNKNVTGRGADCSGKARKSWKHKNASEPQTSVVRKQVDPDLAKYFAEISNLFESNDVDLEERSVLCRNALEETRGKELELATDYIISHTLQTLLEGCDVDHLCSFLRGCAKVFPAIAMDRSGSHVAETALKSLATHLQDEQAHSIVEETIKMICKAIVANPVDVICNCYGSHVLRSLLCLCRGAPLDSSEFHRAKPSAILAERLNLTASRSDKNALPQTYPVFSELSKFLISGILRCSRKDIRTLQTDQYSSLVLQTALKLLVEDDQELLQIIPILLGCRKENVVEGNFVEITIVRGLLDLMKETAYSHLMEVILEVAPQSLYNEMFTKVFRNSLFELSSNHCANFVVQALVSHSRDQDQMALIWEELGGKFKELLEMGRSGVIAALIAASQRLHSHERKCCDALAAAVSSTNESPRGIVQRILFLESYFNCGDKSNWNWPNSVRMHVIGSLILQAVFKFPSEFIQPYVTSITSMEADHVFEAAKDAGGARVIEAFLGSKVSAKQKHRLVLKLRGHFGELSTHSSGSFTVERCFTAGSSSLRETIASELLAVRSELSKTKQGPHLIRKLDIDGFAARPDQWRLKQSSKQLTYKEFYATFGSGDSRSSQKDSFLADSSKLTLNSKGIKNMRKEIDNCLDSAALSGLKRRQERAEKQSEKYAKHAMADDISRGKNKNKNKNNEVSFEDTEASSKGAEKAAKPFLSTTGMVKKRHRKDKPSKASKKLKT</sequence>
<reference evidence="1 2" key="1">
    <citation type="journal article" date="2023" name="Science">
        <title>Complex scaffold remodeling in plant triterpene biosynthesis.</title>
        <authorList>
            <person name="De La Pena R."/>
            <person name="Hodgson H."/>
            <person name="Liu J.C."/>
            <person name="Stephenson M.J."/>
            <person name="Martin A.C."/>
            <person name="Owen C."/>
            <person name="Harkess A."/>
            <person name="Leebens-Mack J."/>
            <person name="Jimenez L.E."/>
            <person name="Osbourn A."/>
            <person name="Sattely E.S."/>
        </authorList>
    </citation>
    <scope>NUCLEOTIDE SEQUENCE [LARGE SCALE GENOMIC DNA]</scope>
    <source>
        <strain evidence="2">cv. JPN11</strain>
        <tissue evidence="1">Leaf</tissue>
    </source>
</reference>
<dbReference type="Proteomes" id="UP001164539">
    <property type="component" value="Chromosome 5"/>
</dbReference>
<proteinExistence type="predicted"/>
<name>A0ACC1Y3B1_MELAZ</name>
<accession>A0ACC1Y3B1</accession>
<organism evidence="1 2">
    <name type="scientific">Melia azedarach</name>
    <name type="common">Chinaberry tree</name>
    <dbReference type="NCBI Taxonomy" id="155640"/>
    <lineage>
        <taxon>Eukaryota</taxon>
        <taxon>Viridiplantae</taxon>
        <taxon>Streptophyta</taxon>
        <taxon>Embryophyta</taxon>
        <taxon>Tracheophyta</taxon>
        <taxon>Spermatophyta</taxon>
        <taxon>Magnoliopsida</taxon>
        <taxon>eudicotyledons</taxon>
        <taxon>Gunneridae</taxon>
        <taxon>Pentapetalae</taxon>
        <taxon>rosids</taxon>
        <taxon>malvids</taxon>
        <taxon>Sapindales</taxon>
        <taxon>Meliaceae</taxon>
        <taxon>Melia</taxon>
    </lineage>
</organism>
<comment type="caution">
    <text evidence="1">The sequence shown here is derived from an EMBL/GenBank/DDBJ whole genome shotgun (WGS) entry which is preliminary data.</text>
</comment>
<evidence type="ECO:0000313" key="2">
    <source>
        <dbReference type="Proteomes" id="UP001164539"/>
    </source>
</evidence>
<protein>
    <submittedName>
        <fullName evidence="1">Pumilio-like 23</fullName>
    </submittedName>
</protein>
<gene>
    <name evidence="1" type="ORF">OWV82_009495</name>
</gene>
<keyword evidence="2" id="KW-1185">Reference proteome</keyword>
<evidence type="ECO:0000313" key="1">
    <source>
        <dbReference type="EMBL" id="KAJ4717702.1"/>
    </source>
</evidence>